<dbReference type="InterPro" id="IPR032675">
    <property type="entry name" value="LRR_dom_sf"/>
</dbReference>
<dbReference type="Pfam" id="PF00069">
    <property type="entry name" value="Pkinase"/>
    <property type="match status" value="1"/>
</dbReference>
<dbReference type="SMART" id="SM00365">
    <property type="entry name" value="LRR_SD22"/>
    <property type="match status" value="7"/>
</dbReference>
<dbReference type="Gene3D" id="3.30.200.20">
    <property type="entry name" value="Phosphorylase Kinase, domain 1"/>
    <property type="match status" value="1"/>
</dbReference>
<protein>
    <recommendedName>
        <fullName evidence="3">non-specific serine/threonine protein kinase</fullName>
        <ecNumber evidence="3">2.7.11.1</ecNumber>
    </recommendedName>
</protein>
<dbReference type="FunFam" id="3.80.10.10:FF:000383">
    <property type="entry name" value="Leucine-rich repeat receptor protein kinase EMS1"/>
    <property type="match status" value="1"/>
</dbReference>
<evidence type="ECO:0000256" key="12">
    <source>
        <dbReference type="ARBA" id="ARBA00022777"/>
    </source>
</evidence>
<dbReference type="PANTHER" id="PTHR48053:SF126">
    <property type="entry name" value="MDIS1-INTERACTING RECEPTOR LIKE KINASE 2-LIKE ISOFORM X1"/>
    <property type="match status" value="1"/>
</dbReference>
<evidence type="ECO:0000256" key="17">
    <source>
        <dbReference type="ARBA" id="ARBA00023180"/>
    </source>
</evidence>
<dbReference type="InterPro" id="IPR001611">
    <property type="entry name" value="Leu-rich_rpt"/>
</dbReference>
<dbReference type="GO" id="GO:0005886">
    <property type="term" value="C:plasma membrane"/>
    <property type="evidence" value="ECO:0007669"/>
    <property type="project" value="UniProtKB-SubCell"/>
</dbReference>
<keyword evidence="14 21" id="KW-1133">Transmembrane helix</keyword>
<keyword evidence="8 21" id="KW-0812">Transmembrane</keyword>
<keyword evidence="13 20" id="KW-0067">ATP-binding</keyword>
<name>V4TJ58_CITCL</name>
<evidence type="ECO:0000256" key="10">
    <source>
        <dbReference type="ARBA" id="ARBA00022737"/>
    </source>
</evidence>
<dbReference type="GO" id="GO:0005524">
    <property type="term" value="F:ATP binding"/>
    <property type="evidence" value="ECO:0007669"/>
    <property type="project" value="UniProtKB-UniRule"/>
</dbReference>
<evidence type="ECO:0000256" key="20">
    <source>
        <dbReference type="PROSITE-ProRule" id="PRU10141"/>
    </source>
</evidence>
<keyword evidence="4" id="KW-0723">Serine/threonine-protein kinase</keyword>
<comment type="catalytic activity">
    <reaction evidence="18">
        <text>L-threonyl-[protein] + ATP = O-phospho-L-threonyl-[protein] + ADP + H(+)</text>
        <dbReference type="Rhea" id="RHEA:46608"/>
        <dbReference type="Rhea" id="RHEA-COMP:11060"/>
        <dbReference type="Rhea" id="RHEA-COMP:11605"/>
        <dbReference type="ChEBI" id="CHEBI:15378"/>
        <dbReference type="ChEBI" id="CHEBI:30013"/>
        <dbReference type="ChEBI" id="CHEBI:30616"/>
        <dbReference type="ChEBI" id="CHEBI:61977"/>
        <dbReference type="ChEBI" id="CHEBI:456216"/>
        <dbReference type="EC" id="2.7.11.1"/>
    </reaction>
</comment>
<keyword evidence="24" id="KW-1185">Reference proteome</keyword>
<dbReference type="InterPro" id="IPR011009">
    <property type="entry name" value="Kinase-like_dom_sf"/>
</dbReference>
<dbReference type="Pfam" id="PF13855">
    <property type="entry name" value="LRR_8"/>
    <property type="match status" value="3"/>
</dbReference>
<evidence type="ECO:0000256" key="11">
    <source>
        <dbReference type="ARBA" id="ARBA00022741"/>
    </source>
</evidence>
<reference evidence="23 24" key="1">
    <citation type="submission" date="2013-10" db="EMBL/GenBank/DDBJ databases">
        <authorList>
            <consortium name="International Citrus Genome Consortium"/>
            <person name="Jenkins J."/>
            <person name="Schmutz J."/>
            <person name="Prochnik S."/>
            <person name="Rokhsar D."/>
            <person name="Gmitter F."/>
            <person name="Ollitrault P."/>
            <person name="Machado M."/>
            <person name="Talon M."/>
            <person name="Wincker P."/>
            <person name="Jaillon O."/>
            <person name="Morgante M."/>
        </authorList>
    </citation>
    <scope>NUCLEOTIDE SEQUENCE</scope>
    <source>
        <strain evidence="24">cv. Clemenules</strain>
    </source>
</reference>
<dbReference type="InterPro" id="IPR003591">
    <property type="entry name" value="Leu-rich_rpt_typical-subtyp"/>
</dbReference>
<dbReference type="Proteomes" id="UP000030687">
    <property type="component" value="Unassembled WGS sequence"/>
</dbReference>
<dbReference type="InParanoid" id="V4TJ58"/>
<evidence type="ECO:0000313" key="24">
    <source>
        <dbReference type="Proteomes" id="UP000030687"/>
    </source>
</evidence>
<evidence type="ECO:0000256" key="4">
    <source>
        <dbReference type="ARBA" id="ARBA00022527"/>
    </source>
</evidence>
<dbReference type="EMBL" id="KI536726">
    <property type="protein sequence ID" value="ESR49806.1"/>
    <property type="molecule type" value="Genomic_DNA"/>
</dbReference>
<dbReference type="AlphaFoldDB" id="V4TJ58"/>
<evidence type="ECO:0000256" key="6">
    <source>
        <dbReference type="ARBA" id="ARBA00022614"/>
    </source>
</evidence>
<dbReference type="GO" id="GO:0004674">
    <property type="term" value="F:protein serine/threonine kinase activity"/>
    <property type="evidence" value="ECO:0007669"/>
    <property type="project" value="UniProtKB-KW"/>
</dbReference>
<evidence type="ECO:0000256" key="18">
    <source>
        <dbReference type="ARBA" id="ARBA00047899"/>
    </source>
</evidence>
<dbReference type="PROSITE" id="PS50011">
    <property type="entry name" value="PROTEIN_KINASE_DOM"/>
    <property type="match status" value="1"/>
</dbReference>
<evidence type="ECO:0000256" key="1">
    <source>
        <dbReference type="ARBA" id="ARBA00004236"/>
    </source>
</evidence>
<evidence type="ECO:0000256" key="21">
    <source>
        <dbReference type="SAM" id="Phobius"/>
    </source>
</evidence>
<dbReference type="SUPFAM" id="SSF52047">
    <property type="entry name" value="RNI-like"/>
    <property type="match status" value="1"/>
</dbReference>
<dbReference type="PROSITE" id="PS00107">
    <property type="entry name" value="PROTEIN_KINASE_ATP"/>
    <property type="match status" value="1"/>
</dbReference>
<dbReference type="Gene3D" id="3.80.10.10">
    <property type="entry name" value="Ribonuclease Inhibitor"/>
    <property type="match status" value="4"/>
</dbReference>
<evidence type="ECO:0000256" key="7">
    <source>
        <dbReference type="ARBA" id="ARBA00022679"/>
    </source>
</evidence>
<dbReference type="FunFam" id="3.80.10.10:FF:000233">
    <property type="entry name" value="Leucine-rich repeat receptor-like protein kinase TDR"/>
    <property type="match status" value="1"/>
</dbReference>
<dbReference type="PRINTS" id="PR00019">
    <property type="entry name" value="LEURICHRPT"/>
</dbReference>
<keyword evidence="15 21" id="KW-0472">Membrane</keyword>
<feature type="domain" description="Protein kinase" evidence="22">
    <location>
        <begin position="707"/>
        <end position="975"/>
    </location>
</feature>
<evidence type="ECO:0000256" key="5">
    <source>
        <dbReference type="ARBA" id="ARBA00022553"/>
    </source>
</evidence>
<evidence type="ECO:0000256" key="3">
    <source>
        <dbReference type="ARBA" id="ARBA00012513"/>
    </source>
</evidence>
<evidence type="ECO:0000259" key="22">
    <source>
        <dbReference type="PROSITE" id="PS50011"/>
    </source>
</evidence>
<dbReference type="Pfam" id="PF00560">
    <property type="entry name" value="LRR_1"/>
    <property type="match status" value="8"/>
</dbReference>
<evidence type="ECO:0000256" key="2">
    <source>
        <dbReference type="ARBA" id="ARBA00004479"/>
    </source>
</evidence>
<keyword evidence="17" id="KW-0325">Glycoprotein</keyword>
<evidence type="ECO:0000256" key="9">
    <source>
        <dbReference type="ARBA" id="ARBA00022729"/>
    </source>
</evidence>
<keyword evidence="5" id="KW-0597">Phosphoprotein</keyword>
<organism evidence="23 24">
    <name type="scientific">Citrus clementina</name>
    <name type="common">Clementine</name>
    <name type="synonym">Citrus deliciosa x Citrus sinensis</name>
    <dbReference type="NCBI Taxonomy" id="85681"/>
    <lineage>
        <taxon>Eukaryota</taxon>
        <taxon>Viridiplantae</taxon>
        <taxon>Streptophyta</taxon>
        <taxon>Embryophyta</taxon>
        <taxon>Tracheophyta</taxon>
        <taxon>Spermatophyta</taxon>
        <taxon>Magnoliopsida</taxon>
        <taxon>eudicotyledons</taxon>
        <taxon>Gunneridae</taxon>
        <taxon>Pentapetalae</taxon>
        <taxon>rosids</taxon>
        <taxon>malvids</taxon>
        <taxon>Sapindales</taxon>
        <taxon>Rutaceae</taxon>
        <taxon>Aurantioideae</taxon>
        <taxon>Citrus</taxon>
    </lineage>
</organism>
<dbReference type="InterPro" id="IPR000719">
    <property type="entry name" value="Prot_kinase_dom"/>
</dbReference>
<evidence type="ECO:0000256" key="13">
    <source>
        <dbReference type="ARBA" id="ARBA00022840"/>
    </source>
</evidence>
<evidence type="ECO:0000256" key="19">
    <source>
        <dbReference type="ARBA" id="ARBA00048679"/>
    </source>
</evidence>
<keyword evidence="9" id="KW-0732">Signal</keyword>
<keyword evidence="12" id="KW-0418">Kinase</keyword>
<gene>
    <name evidence="23" type="ORF">CICLE_v10030621mg</name>
</gene>
<dbReference type="FunFam" id="3.80.10.10:FF:000719">
    <property type="entry name" value="MDIS1-interacting receptor like kinase 2 isoform A"/>
    <property type="match status" value="1"/>
</dbReference>
<dbReference type="SUPFAM" id="SSF56112">
    <property type="entry name" value="Protein kinase-like (PK-like)"/>
    <property type="match status" value="1"/>
</dbReference>
<evidence type="ECO:0000256" key="15">
    <source>
        <dbReference type="ARBA" id="ARBA00023136"/>
    </source>
</evidence>
<keyword evidence="10" id="KW-0677">Repeat</keyword>
<sequence>MASASSVSRLLVIIILINVGAISDTTIFAIASAAGLLSSPKLLEREALLGTGWWVNNWATGNYTSYHCKWTGISCNSAGSIIGVSLLWYENDNITGELGRFKFSCFPNLRSFKIHSNYSISRSIPSEITALPMLQTLELPSNNLNGQLTHLTTLAIAWNQINGSIPLGIGSLEALQVLDLSKNEIEGSTPSTRGHLKRLRSLDLSLNELVGPIPLSVGHLTQLTFFNMYSNHINGCIPLEIGNLNFLQVLDMYHNKLEGPIPLTIASLVNLTSLFLLTSLDLSGNNLVGPIPSSMGHLTRLTTFDMHSNRINGSIPLEIGNFNFLQVLDLFYNKLEGPIPSTIASLVNLTSLFLCNNSLTGFIPSTLGHLNRLTSLDLSCNNLVGPIPSSVGHLTQLTTFDMHSNRINGSIPLEIGNLNLLQVLDLSHNKLEGPIPSTIAGLVNLTSLSLDYNNLTGSIPSTLGRLNRLIDLELSENKLVGPIPSSVGHLTQLTILNMYSNRINGSIPLEIGNLTQLTTLNMYNNKLDGPIPLELMNCSKLRILILGNNLLSGSILSEIGKLQELYSLDLSHNSINGKIPSQLGAIPSIDTVDLSMNNLSGSIPESVRNVPHLDVSGNNFQVAIPRTSANAPPPHHKRIATRLVAIILPMAVFLTLIFGIMFVRRRRDKRVEPAETGEITKCADEFAIWNYDGRITFQDMIEATEDFHIKYCIGTGGYGSVYRARLPSGKVVALKKLHRSETEELASLESFRNEARLLSQIRHRNIVKLYGFCLHRKCMFLIYEYIEMGSLFCVLRIDEEAIGLDWAKRVNIVKGMAHALSYLHHHCTPPIVHRDISSNNILLNSELEAFVADFGVARLLNFDSSNRTLLAGTYGYIAPELAYTMIVTEKSDVYSFGVVVLEVLMGKHPGELLSSLSSSLNKNIKLIDLLDPRLSPPVDQKIRQDIILVSTVAFSCLRSQPKSRPTMQLVSNEFIARNKAPMQKPFHEISILELRNQEMYLVD</sequence>
<dbReference type="InterPro" id="IPR008266">
    <property type="entry name" value="Tyr_kinase_AS"/>
</dbReference>
<keyword evidence="11 20" id="KW-0547">Nucleotide-binding</keyword>
<keyword evidence="16" id="KW-0675">Receptor</keyword>
<keyword evidence="7" id="KW-0808">Transferase</keyword>
<evidence type="ECO:0000256" key="8">
    <source>
        <dbReference type="ARBA" id="ARBA00022692"/>
    </source>
</evidence>
<dbReference type="PROSITE" id="PS00109">
    <property type="entry name" value="PROTEIN_KINASE_TYR"/>
    <property type="match status" value="1"/>
</dbReference>
<accession>V4TJ58</accession>
<dbReference type="FunFam" id="3.30.200.20:FF:000309">
    <property type="entry name" value="Leucine-rich repeat receptor protein kinase MSP1"/>
    <property type="match status" value="1"/>
</dbReference>
<feature type="binding site" evidence="20">
    <location>
        <position position="735"/>
    </location>
    <ligand>
        <name>ATP</name>
        <dbReference type="ChEBI" id="CHEBI:30616"/>
    </ligand>
</feature>
<comment type="catalytic activity">
    <reaction evidence="19">
        <text>L-seryl-[protein] + ATP = O-phospho-L-seryl-[protein] + ADP + H(+)</text>
        <dbReference type="Rhea" id="RHEA:17989"/>
        <dbReference type="Rhea" id="RHEA-COMP:9863"/>
        <dbReference type="Rhea" id="RHEA-COMP:11604"/>
        <dbReference type="ChEBI" id="CHEBI:15378"/>
        <dbReference type="ChEBI" id="CHEBI:29999"/>
        <dbReference type="ChEBI" id="CHEBI:30616"/>
        <dbReference type="ChEBI" id="CHEBI:83421"/>
        <dbReference type="ChEBI" id="CHEBI:456216"/>
        <dbReference type="EC" id="2.7.11.1"/>
    </reaction>
</comment>
<dbReference type="SUPFAM" id="SSF52058">
    <property type="entry name" value="L domain-like"/>
    <property type="match status" value="1"/>
</dbReference>
<dbReference type="GO" id="GO:0009791">
    <property type="term" value="P:post-embryonic development"/>
    <property type="evidence" value="ECO:0007669"/>
    <property type="project" value="UniProtKB-ARBA"/>
</dbReference>
<proteinExistence type="predicted"/>
<dbReference type="EC" id="2.7.11.1" evidence="3"/>
<dbReference type="eggNOG" id="ENOG502QVKB">
    <property type="taxonomic scope" value="Eukaryota"/>
</dbReference>
<dbReference type="Gene3D" id="1.10.510.10">
    <property type="entry name" value="Transferase(Phosphotransferase) domain 1"/>
    <property type="match status" value="1"/>
</dbReference>
<comment type="subcellular location">
    <subcellularLocation>
        <location evidence="1">Cell membrane</location>
    </subcellularLocation>
    <subcellularLocation>
        <location evidence="2">Membrane</location>
        <topology evidence="2">Single-pass type I membrane protein</topology>
    </subcellularLocation>
</comment>
<dbReference type="InterPro" id="IPR017441">
    <property type="entry name" value="Protein_kinase_ATP_BS"/>
</dbReference>
<evidence type="ECO:0000256" key="14">
    <source>
        <dbReference type="ARBA" id="ARBA00022989"/>
    </source>
</evidence>
<dbReference type="KEGG" id="cic:CICLE_v10030621mg"/>
<keyword evidence="6" id="KW-0433">Leucine-rich repeat</keyword>
<dbReference type="PANTHER" id="PTHR48053">
    <property type="entry name" value="LEUCINE RICH REPEAT FAMILY PROTEIN, EXPRESSED"/>
    <property type="match status" value="1"/>
</dbReference>
<dbReference type="SMART" id="SM00369">
    <property type="entry name" value="LRR_TYP"/>
    <property type="match status" value="9"/>
</dbReference>
<dbReference type="FunFam" id="1.10.510.10:FF:000445">
    <property type="entry name" value="MDIS1-interacting receptor like kinase 2"/>
    <property type="match status" value="1"/>
</dbReference>
<evidence type="ECO:0000256" key="16">
    <source>
        <dbReference type="ARBA" id="ARBA00023170"/>
    </source>
</evidence>
<feature type="transmembrane region" description="Helical" evidence="21">
    <location>
        <begin position="643"/>
        <end position="663"/>
    </location>
</feature>
<evidence type="ECO:0000313" key="23">
    <source>
        <dbReference type="EMBL" id="ESR49806.1"/>
    </source>
</evidence>
<dbReference type="Gramene" id="ESR49806">
    <property type="protein sequence ID" value="ESR49806"/>
    <property type="gene ID" value="CICLE_v10030621mg"/>
</dbReference>
<dbReference type="InterPro" id="IPR051716">
    <property type="entry name" value="Plant_RL_S/T_kinase"/>
</dbReference>